<gene>
    <name evidence="1" type="ORF">EI97DRAFT_417785</name>
</gene>
<dbReference type="PANTHER" id="PTHR38790:SF9">
    <property type="entry name" value="F-BOX DOMAIN-CONTAINING PROTEIN"/>
    <property type="match status" value="1"/>
</dbReference>
<organism evidence="1 2">
    <name type="scientific">Westerdykella ornata</name>
    <dbReference type="NCBI Taxonomy" id="318751"/>
    <lineage>
        <taxon>Eukaryota</taxon>
        <taxon>Fungi</taxon>
        <taxon>Dikarya</taxon>
        <taxon>Ascomycota</taxon>
        <taxon>Pezizomycotina</taxon>
        <taxon>Dothideomycetes</taxon>
        <taxon>Pleosporomycetidae</taxon>
        <taxon>Pleosporales</taxon>
        <taxon>Sporormiaceae</taxon>
        <taxon>Westerdykella</taxon>
    </lineage>
</organism>
<evidence type="ECO:0000313" key="2">
    <source>
        <dbReference type="Proteomes" id="UP000800097"/>
    </source>
</evidence>
<sequence length="584" mass="68056">MPWLCTRLRYLNRGGTDDLPRAFTTWIFAPPSDRLCDPGPDYKYSLKDCQLPERQFDPVLQVIVATIRELAVDNMYVAAAKIRVRNATSSPPIWPMTGNRESDSGVKFYVFHPYYDEFPMTVPVAMFDRRAGLSADKLFVRSKSRWESLRTWLLQLPDIKILDGYWCRDKQQLEARRIQTQQVWWRCNGKHFPLMDLPTELYFEVLRHALGGEIHPFVIGGPDMHLETRTVPRRGGQSHVVLGRQAYSSRENAVPGTEPPNYALLRVSKQVRREALNAAWVGTRKCFVTPPSFFKVISLAHKPSAQYNWISKVELDFTISDWFDFFGVEIHPALHASAGFSMGPLLQGINTLKSLRLRFRSPYGGRHYYKNMMDPNPWQWFQALYKHTDWFQSNEMYRDMRTSICYKTVVDWILTFAYPYIHHIPNVILAGCVKKEVRERWTHRLATGYRLRRKISRKGLSEAETLGYNWQADMDLIGKYPSHSPPRCSCPVPCDLFEMRDFAFRHNVPPEIYRVFDHDDEWTEELNERVVWLITHAPQHLSELVLYGPQANSKSLIEKYRDKYNNSGIQGTVQKGCITTEAEE</sequence>
<dbReference type="PANTHER" id="PTHR38790">
    <property type="entry name" value="2EXR DOMAIN-CONTAINING PROTEIN-RELATED"/>
    <property type="match status" value="1"/>
</dbReference>
<keyword evidence="2" id="KW-1185">Reference proteome</keyword>
<protein>
    <submittedName>
        <fullName evidence="1">Uncharacterized protein</fullName>
    </submittedName>
</protein>
<name>A0A6A6JJY2_WESOR</name>
<evidence type="ECO:0000313" key="1">
    <source>
        <dbReference type="EMBL" id="KAF2276772.1"/>
    </source>
</evidence>
<dbReference type="AlphaFoldDB" id="A0A6A6JJY2"/>
<dbReference type="Proteomes" id="UP000800097">
    <property type="component" value="Unassembled WGS sequence"/>
</dbReference>
<dbReference type="GeneID" id="54550110"/>
<accession>A0A6A6JJY2</accession>
<reference evidence="1" key="1">
    <citation type="journal article" date="2020" name="Stud. Mycol.">
        <title>101 Dothideomycetes genomes: a test case for predicting lifestyles and emergence of pathogens.</title>
        <authorList>
            <person name="Haridas S."/>
            <person name="Albert R."/>
            <person name="Binder M."/>
            <person name="Bloem J."/>
            <person name="Labutti K."/>
            <person name="Salamov A."/>
            <person name="Andreopoulos B."/>
            <person name="Baker S."/>
            <person name="Barry K."/>
            <person name="Bills G."/>
            <person name="Bluhm B."/>
            <person name="Cannon C."/>
            <person name="Castanera R."/>
            <person name="Culley D."/>
            <person name="Daum C."/>
            <person name="Ezra D."/>
            <person name="Gonzalez J."/>
            <person name="Henrissat B."/>
            <person name="Kuo A."/>
            <person name="Liang C."/>
            <person name="Lipzen A."/>
            <person name="Lutzoni F."/>
            <person name="Magnuson J."/>
            <person name="Mondo S."/>
            <person name="Nolan M."/>
            <person name="Ohm R."/>
            <person name="Pangilinan J."/>
            <person name="Park H.-J."/>
            <person name="Ramirez L."/>
            <person name="Alfaro M."/>
            <person name="Sun H."/>
            <person name="Tritt A."/>
            <person name="Yoshinaga Y."/>
            <person name="Zwiers L.-H."/>
            <person name="Turgeon B."/>
            <person name="Goodwin S."/>
            <person name="Spatafora J."/>
            <person name="Crous P."/>
            <person name="Grigoriev I."/>
        </authorList>
    </citation>
    <scope>NUCLEOTIDE SEQUENCE</scope>
    <source>
        <strain evidence="1">CBS 379.55</strain>
    </source>
</reference>
<dbReference type="RefSeq" id="XP_033654311.1">
    <property type="nucleotide sequence ID" value="XM_033796935.1"/>
</dbReference>
<dbReference type="EMBL" id="ML986492">
    <property type="protein sequence ID" value="KAF2276772.1"/>
    <property type="molecule type" value="Genomic_DNA"/>
</dbReference>
<proteinExistence type="predicted"/>
<dbReference type="OrthoDB" id="5335493at2759"/>